<dbReference type="STRING" id="1262450.S3D198"/>
<dbReference type="CDD" id="cd00806">
    <property type="entry name" value="TrpRS_core"/>
    <property type="match status" value="1"/>
</dbReference>
<dbReference type="HOGENOM" id="CLU_029244_1_3_1"/>
<dbReference type="Gene3D" id="3.40.50.620">
    <property type="entry name" value="HUPs"/>
    <property type="match status" value="1"/>
</dbReference>
<dbReference type="Pfam" id="PF00579">
    <property type="entry name" value="tRNA-synt_1b"/>
    <property type="match status" value="1"/>
</dbReference>
<evidence type="ECO:0000256" key="1">
    <source>
        <dbReference type="ARBA" id="ARBA00005594"/>
    </source>
</evidence>
<evidence type="ECO:0000313" key="11">
    <source>
        <dbReference type="EMBL" id="EPE07055.1"/>
    </source>
</evidence>
<gene>
    <name evidence="11" type="ORF">F503_03482</name>
</gene>
<dbReference type="NCBIfam" id="TIGR00233">
    <property type="entry name" value="trpS"/>
    <property type="match status" value="1"/>
</dbReference>
<evidence type="ECO:0000313" key="12">
    <source>
        <dbReference type="Proteomes" id="UP000016923"/>
    </source>
</evidence>
<dbReference type="InterPro" id="IPR002306">
    <property type="entry name" value="Trp-tRNA-ligase"/>
</dbReference>
<dbReference type="PANTHER" id="PTHR43766">
    <property type="entry name" value="TRYPTOPHAN--TRNA LIGASE, MITOCHONDRIAL"/>
    <property type="match status" value="1"/>
</dbReference>
<dbReference type="GO" id="GO:0005524">
    <property type="term" value="F:ATP binding"/>
    <property type="evidence" value="ECO:0007669"/>
    <property type="project" value="UniProtKB-KW"/>
</dbReference>
<keyword evidence="4 9" id="KW-0547">Nucleotide-binding</keyword>
<dbReference type="GO" id="GO:0005759">
    <property type="term" value="C:mitochondrial matrix"/>
    <property type="evidence" value="ECO:0007669"/>
    <property type="project" value="TreeGrafter"/>
</dbReference>
<dbReference type="OrthoDB" id="15808at2759"/>
<evidence type="ECO:0000256" key="4">
    <source>
        <dbReference type="ARBA" id="ARBA00022741"/>
    </source>
</evidence>
<feature type="region of interest" description="Disordered" evidence="10">
    <location>
        <begin position="18"/>
        <end position="72"/>
    </location>
</feature>
<evidence type="ECO:0000256" key="8">
    <source>
        <dbReference type="ARBA" id="ARBA00030268"/>
    </source>
</evidence>
<evidence type="ECO:0000256" key="10">
    <source>
        <dbReference type="SAM" id="MobiDB-lite"/>
    </source>
</evidence>
<sequence length="435" mass="47416">MGNLRPLSSAARAVCQPRLSTSRISSVASTPTASSQQPRPPCRFFSQTNRRPNATEAPESLESQGGAAERPVSPYTAPKGAIVFSGIQPTGVPHLGNYLGAMQRWVQLQHEAASDPTAKLYYSVVDLHALTSVTASTPSSLLQHRRETLAALLAVGLDPDRCVLFYQSSVPAHSELMWLLSCTASVGYLSRMTQWKSKLDIKDDATFHDSASRTKLKLGLFSYPVLMSADILVHRATHVPVGEDQKQHLEFARECATNFNHTHGQQLLVPPTTLLSPARRVMSLQNATQKMSKSSPDARSRILLTDDDTTIRKKIMGARTDSISTVSYDRHERPAVANLLEILVLMENGNSGLTGPIEEKTAEVAAELEGKSLKALKERTVDAVIGHMGGIRERFFEVLKRDDGAYLDRVAAHGAKQARANSEETMAAVRTAIGL</sequence>
<dbReference type="PROSITE" id="PS00178">
    <property type="entry name" value="AA_TRNA_LIGASE_I"/>
    <property type="match status" value="1"/>
</dbReference>
<dbReference type="GO" id="GO:0004830">
    <property type="term" value="F:tryptophan-tRNA ligase activity"/>
    <property type="evidence" value="ECO:0007669"/>
    <property type="project" value="UniProtKB-EC"/>
</dbReference>
<dbReference type="InterPro" id="IPR001412">
    <property type="entry name" value="aa-tRNA-synth_I_CS"/>
</dbReference>
<evidence type="ECO:0000256" key="2">
    <source>
        <dbReference type="ARBA" id="ARBA00013161"/>
    </source>
</evidence>
<evidence type="ECO:0000256" key="6">
    <source>
        <dbReference type="ARBA" id="ARBA00022917"/>
    </source>
</evidence>
<dbReference type="InterPro" id="IPR014729">
    <property type="entry name" value="Rossmann-like_a/b/a_fold"/>
</dbReference>
<keyword evidence="5 9" id="KW-0067">ATP-binding</keyword>
<dbReference type="AlphaFoldDB" id="S3D198"/>
<dbReference type="PANTHER" id="PTHR43766:SF1">
    <property type="entry name" value="TRYPTOPHAN--TRNA LIGASE, MITOCHONDRIAL"/>
    <property type="match status" value="1"/>
</dbReference>
<dbReference type="GO" id="GO:0070183">
    <property type="term" value="P:mitochondrial tryptophanyl-tRNA aminoacylation"/>
    <property type="evidence" value="ECO:0007669"/>
    <property type="project" value="EnsemblFungi"/>
</dbReference>
<reference evidence="11 12" key="1">
    <citation type="journal article" date="2013" name="BMC Genomics">
        <title>The genome and transcriptome of the pine saprophyte Ophiostoma piceae, and a comparison with the bark beetle-associated pine pathogen Grosmannia clavigera.</title>
        <authorList>
            <person name="Haridas S."/>
            <person name="Wang Y."/>
            <person name="Lim L."/>
            <person name="Massoumi Alamouti S."/>
            <person name="Jackman S."/>
            <person name="Docking R."/>
            <person name="Robertson G."/>
            <person name="Birol I."/>
            <person name="Bohlmann J."/>
            <person name="Breuil C."/>
        </authorList>
    </citation>
    <scope>NUCLEOTIDE SEQUENCE [LARGE SCALE GENOMIC DNA]</scope>
    <source>
        <strain evidence="11 12">UAMH 11346</strain>
    </source>
</reference>
<dbReference type="PRINTS" id="PR01039">
    <property type="entry name" value="TRNASYNTHTRP"/>
</dbReference>
<evidence type="ECO:0000256" key="3">
    <source>
        <dbReference type="ARBA" id="ARBA00022598"/>
    </source>
</evidence>
<dbReference type="OMA" id="GWGQFKP"/>
<organism evidence="11 12">
    <name type="scientific">Ophiostoma piceae (strain UAMH 11346)</name>
    <name type="common">Sap stain fungus</name>
    <dbReference type="NCBI Taxonomy" id="1262450"/>
    <lineage>
        <taxon>Eukaryota</taxon>
        <taxon>Fungi</taxon>
        <taxon>Dikarya</taxon>
        <taxon>Ascomycota</taxon>
        <taxon>Pezizomycotina</taxon>
        <taxon>Sordariomycetes</taxon>
        <taxon>Sordariomycetidae</taxon>
        <taxon>Ophiostomatales</taxon>
        <taxon>Ophiostomataceae</taxon>
        <taxon>Ophiostoma</taxon>
    </lineage>
</organism>
<proteinExistence type="inferred from homology"/>
<feature type="compositionally biased region" description="Polar residues" evidence="10">
    <location>
        <begin position="18"/>
        <end position="37"/>
    </location>
</feature>
<protein>
    <recommendedName>
        <fullName evidence="2">tryptophan--tRNA ligase</fullName>
        <ecNumber evidence="2">6.1.1.2</ecNumber>
    </recommendedName>
    <alternativeName>
        <fullName evidence="8">Tryptophanyl-tRNA synthetase</fullName>
    </alternativeName>
</protein>
<keyword evidence="12" id="KW-1185">Reference proteome</keyword>
<evidence type="ECO:0000256" key="9">
    <source>
        <dbReference type="RuleBase" id="RU363036"/>
    </source>
</evidence>
<evidence type="ECO:0000256" key="7">
    <source>
        <dbReference type="ARBA" id="ARBA00023146"/>
    </source>
</evidence>
<accession>S3D198</accession>
<name>S3D198_OPHP1</name>
<comment type="similarity">
    <text evidence="1 9">Belongs to the class-I aminoacyl-tRNA synthetase family.</text>
</comment>
<dbReference type="VEuPathDB" id="FungiDB:F503_03482"/>
<dbReference type="EMBL" id="KE148152">
    <property type="protein sequence ID" value="EPE07055.1"/>
    <property type="molecule type" value="Genomic_DNA"/>
</dbReference>
<dbReference type="InterPro" id="IPR050203">
    <property type="entry name" value="Trp-tRNA_synthetase"/>
</dbReference>
<dbReference type="SUPFAM" id="SSF52374">
    <property type="entry name" value="Nucleotidylyl transferase"/>
    <property type="match status" value="1"/>
</dbReference>
<dbReference type="EC" id="6.1.1.2" evidence="2"/>
<keyword evidence="7 9" id="KW-0030">Aminoacyl-tRNA synthetase</keyword>
<dbReference type="FunFam" id="3.40.50.620:FF:000082">
    <property type="entry name" value="MSW1p Mitochondrial tryptophanyl-tRNA synthetase"/>
    <property type="match status" value="1"/>
</dbReference>
<dbReference type="Proteomes" id="UP000016923">
    <property type="component" value="Unassembled WGS sequence"/>
</dbReference>
<evidence type="ECO:0000256" key="5">
    <source>
        <dbReference type="ARBA" id="ARBA00022840"/>
    </source>
</evidence>
<dbReference type="Gene3D" id="1.10.240.10">
    <property type="entry name" value="Tyrosyl-Transfer RNA Synthetase"/>
    <property type="match status" value="1"/>
</dbReference>
<dbReference type="InterPro" id="IPR002305">
    <property type="entry name" value="aa-tRNA-synth_Ic"/>
</dbReference>
<keyword evidence="3 9" id="KW-0436">Ligase</keyword>
<dbReference type="eggNOG" id="KOG2713">
    <property type="taxonomic scope" value="Eukaryota"/>
</dbReference>
<keyword evidence="6 9" id="KW-0648">Protein biosynthesis</keyword>